<evidence type="ECO:0000256" key="5">
    <source>
        <dbReference type="ARBA" id="ARBA00022989"/>
    </source>
</evidence>
<evidence type="ECO:0000256" key="2">
    <source>
        <dbReference type="ARBA" id="ARBA00022448"/>
    </source>
</evidence>
<name>A0A2T5RN00_9FIRM</name>
<feature type="transmembrane region" description="Helical" evidence="7">
    <location>
        <begin position="188"/>
        <end position="209"/>
    </location>
</feature>
<dbReference type="Gene3D" id="1.10.3720.10">
    <property type="entry name" value="MetI-like"/>
    <property type="match status" value="1"/>
</dbReference>
<keyword evidence="3" id="KW-1003">Cell membrane</keyword>
<keyword evidence="4 7" id="KW-0812">Transmembrane</keyword>
<proteinExistence type="inferred from homology"/>
<dbReference type="Proteomes" id="UP000244089">
    <property type="component" value="Unassembled WGS sequence"/>
</dbReference>
<feature type="transmembrane region" description="Helical" evidence="7">
    <location>
        <begin position="98"/>
        <end position="124"/>
    </location>
</feature>
<dbReference type="InterPro" id="IPR035906">
    <property type="entry name" value="MetI-like_sf"/>
</dbReference>
<feature type="transmembrane region" description="Helical" evidence="7">
    <location>
        <begin position="246"/>
        <end position="272"/>
    </location>
</feature>
<organism evidence="9 10">
    <name type="scientific">Halanaerobium saccharolyticum</name>
    <dbReference type="NCBI Taxonomy" id="43595"/>
    <lineage>
        <taxon>Bacteria</taxon>
        <taxon>Bacillati</taxon>
        <taxon>Bacillota</taxon>
        <taxon>Clostridia</taxon>
        <taxon>Halanaerobiales</taxon>
        <taxon>Halanaerobiaceae</taxon>
        <taxon>Halanaerobium</taxon>
    </lineage>
</organism>
<evidence type="ECO:0000313" key="9">
    <source>
        <dbReference type="EMBL" id="PTW00892.1"/>
    </source>
</evidence>
<dbReference type="Pfam" id="PF19300">
    <property type="entry name" value="BPD_transp_1_N"/>
    <property type="match status" value="1"/>
</dbReference>
<feature type="domain" description="ABC transmembrane type-1" evidence="8">
    <location>
        <begin position="99"/>
        <end position="311"/>
    </location>
</feature>
<comment type="subcellular location">
    <subcellularLocation>
        <location evidence="1 7">Cell membrane</location>
        <topology evidence="1 7">Multi-pass membrane protein</topology>
    </subcellularLocation>
</comment>
<keyword evidence="2 7" id="KW-0813">Transport</keyword>
<sequence>MKYFLRRILWLVFAIFIALTINFMLPRLMPGDPATILIQRLEGLEPAAINAVRNAFGLETDKNIIIQYKDYLIDLLHGDLGISISHYPTPVWNVLRKALPWTIGLMGISTVLSFLFGTLIGITLAWKRKSRISDAVLGLFLFIRSFPYFWFGLILVYFLAFNNPIFPLGGATKVGLMPADGWEYIKSILYHGILPGMTITITSMGYWILTIRNNMINVLAEDYITVAKAKGLSMSRIKNLYAAKNAILPSVSGFAMALGFVIGGSLLTEMVFSYPGVGFMLYQAVQQQDYPLLQAIFLFIILGVLFSNFIADIVIMILDPRVRDGAKK</sequence>
<dbReference type="EMBL" id="QAXS01000006">
    <property type="protein sequence ID" value="PTW00892.1"/>
    <property type="molecule type" value="Genomic_DNA"/>
</dbReference>
<comment type="caution">
    <text evidence="9">The sequence shown here is derived from an EMBL/GenBank/DDBJ whole genome shotgun (WGS) entry which is preliminary data.</text>
</comment>
<evidence type="ECO:0000256" key="3">
    <source>
        <dbReference type="ARBA" id="ARBA00022475"/>
    </source>
</evidence>
<dbReference type="PROSITE" id="PS50928">
    <property type="entry name" value="ABC_TM1"/>
    <property type="match status" value="1"/>
</dbReference>
<dbReference type="RefSeq" id="WP_108138830.1">
    <property type="nucleotide sequence ID" value="NZ_QAXS01000006.1"/>
</dbReference>
<dbReference type="InterPro" id="IPR045621">
    <property type="entry name" value="BPD_transp_1_N"/>
</dbReference>
<protein>
    <submittedName>
        <fullName evidence="9">Peptide/nickel transport system permease protein</fullName>
    </submittedName>
</protein>
<evidence type="ECO:0000313" key="10">
    <source>
        <dbReference type="Proteomes" id="UP000244089"/>
    </source>
</evidence>
<feature type="transmembrane region" description="Helical" evidence="7">
    <location>
        <begin position="136"/>
        <end position="160"/>
    </location>
</feature>
<dbReference type="Pfam" id="PF00528">
    <property type="entry name" value="BPD_transp_1"/>
    <property type="match status" value="1"/>
</dbReference>
<evidence type="ECO:0000256" key="4">
    <source>
        <dbReference type="ARBA" id="ARBA00022692"/>
    </source>
</evidence>
<gene>
    <name evidence="9" type="ORF">C8C76_10648</name>
</gene>
<evidence type="ECO:0000259" key="8">
    <source>
        <dbReference type="PROSITE" id="PS50928"/>
    </source>
</evidence>
<dbReference type="PANTHER" id="PTHR43376:SF1">
    <property type="entry name" value="OLIGOPEPTIDE TRANSPORT SYSTEM PERMEASE PROTEIN"/>
    <property type="match status" value="1"/>
</dbReference>
<accession>A0A2T5RN00</accession>
<comment type="similarity">
    <text evidence="7">Belongs to the binding-protein-dependent transport system permease family.</text>
</comment>
<dbReference type="SUPFAM" id="SSF161098">
    <property type="entry name" value="MetI-like"/>
    <property type="match status" value="1"/>
</dbReference>
<evidence type="ECO:0000256" key="7">
    <source>
        <dbReference type="RuleBase" id="RU363032"/>
    </source>
</evidence>
<reference evidence="9 10" key="1">
    <citation type="submission" date="2018-04" db="EMBL/GenBank/DDBJ databases">
        <title>Subsurface microbial communities from deep shales in Ohio and West Virginia, USA.</title>
        <authorList>
            <person name="Wrighton K."/>
        </authorList>
    </citation>
    <scope>NUCLEOTIDE SEQUENCE [LARGE SCALE GENOMIC DNA]</scope>
    <source>
        <strain evidence="9 10">WC1</strain>
    </source>
</reference>
<keyword evidence="5 7" id="KW-1133">Transmembrane helix</keyword>
<keyword evidence="6 7" id="KW-0472">Membrane</keyword>
<dbReference type="AlphaFoldDB" id="A0A2T5RN00"/>
<feature type="transmembrane region" description="Helical" evidence="7">
    <location>
        <begin position="292"/>
        <end position="318"/>
    </location>
</feature>
<evidence type="ECO:0000256" key="6">
    <source>
        <dbReference type="ARBA" id="ARBA00023136"/>
    </source>
</evidence>
<dbReference type="GO" id="GO:0005886">
    <property type="term" value="C:plasma membrane"/>
    <property type="evidence" value="ECO:0007669"/>
    <property type="project" value="UniProtKB-SubCell"/>
</dbReference>
<feature type="transmembrane region" description="Helical" evidence="7">
    <location>
        <begin position="7"/>
        <end position="25"/>
    </location>
</feature>
<dbReference type="OrthoDB" id="9789439at2"/>
<dbReference type="PANTHER" id="PTHR43376">
    <property type="entry name" value="OLIGOPEPTIDE TRANSPORT SYSTEM PERMEASE PROTEIN"/>
    <property type="match status" value="1"/>
</dbReference>
<dbReference type="CDD" id="cd06261">
    <property type="entry name" value="TM_PBP2"/>
    <property type="match status" value="1"/>
</dbReference>
<evidence type="ECO:0000256" key="1">
    <source>
        <dbReference type="ARBA" id="ARBA00004651"/>
    </source>
</evidence>
<dbReference type="GO" id="GO:0055085">
    <property type="term" value="P:transmembrane transport"/>
    <property type="evidence" value="ECO:0007669"/>
    <property type="project" value="InterPro"/>
</dbReference>
<dbReference type="InterPro" id="IPR000515">
    <property type="entry name" value="MetI-like"/>
</dbReference>